<dbReference type="AlphaFoldDB" id="A0AAV2G828"/>
<protein>
    <submittedName>
        <fullName evidence="1">Uncharacterized protein</fullName>
    </submittedName>
</protein>
<keyword evidence="2" id="KW-1185">Reference proteome</keyword>
<organism evidence="1 2">
    <name type="scientific">Linum trigynum</name>
    <dbReference type="NCBI Taxonomy" id="586398"/>
    <lineage>
        <taxon>Eukaryota</taxon>
        <taxon>Viridiplantae</taxon>
        <taxon>Streptophyta</taxon>
        <taxon>Embryophyta</taxon>
        <taxon>Tracheophyta</taxon>
        <taxon>Spermatophyta</taxon>
        <taxon>Magnoliopsida</taxon>
        <taxon>eudicotyledons</taxon>
        <taxon>Gunneridae</taxon>
        <taxon>Pentapetalae</taxon>
        <taxon>rosids</taxon>
        <taxon>fabids</taxon>
        <taxon>Malpighiales</taxon>
        <taxon>Linaceae</taxon>
        <taxon>Linum</taxon>
    </lineage>
</organism>
<evidence type="ECO:0000313" key="1">
    <source>
        <dbReference type="EMBL" id="CAL1406419.1"/>
    </source>
</evidence>
<gene>
    <name evidence="1" type="ORF">LTRI10_LOCUS46145</name>
</gene>
<evidence type="ECO:0000313" key="2">
    <source>
        <dbReference type="Proteomes" id="UP001497516"/>
    </source>
</evidence>
<proteinExistence type="predicted"/>
<reference evidence="1 2" key="1">
    <citation type="submission" date="2024-04" db="EMBL/GenBank/DDBJ databases">
        <authorList>
            <person name="Fracassetti M."/>
        </authorList>
    </citation>
    <scope>NUCLEOTIDE SEQUENCE [LARGE SCALE GENOMIC DNA]</scope>
</reference>
<accession>A0AAV2G828</accession>
<dbReference type="Proteomes" id="UP001497516">
    <property type="component" value="Chromosome 8"/>
</dbReference>
<sequence>MTVEFVIGVGLGVLHGNTRNHPYIKPHEVDSAQTVKSDIENMVHSAPGIATTHQSAEIHASMLEQAIEQMRRGKEVKIDPDKMEFMTKDTIAKPEIELSLEME</sequence>
<dbReference type="EMBL" id="OZ034821">
    <property type="protein sequence ID" value="CAL1406419.1"/>
    <property type="molecule type" value="Genomic_DNA"/>
</dbReference>
<name>A0AAV2G828_9ROSI</name>